<accession>A0A0S4JFS1</accession>
<evidence type="ECO:0000256" key="1">
    <source>
        <dbReference type="SAM" id="Phobius"/>
    </source>
</evidence>
<gene>
    <name evidence="2" type="ORF">BSAL_01160</name>
</gene>
<dbReference type="AlphaFoldDB" id="A0A0S4JFS1"/>
<name>A0A0S4JFS1_BODSA</name>
<feature type="transmembrane region" description="Helical" evidence="1">
    <location>
        <begin position="65"/>
        <end position="83"/>
    </location>
</feature>
<sequence length="278" mass="30079">MGASFSRRIKVHLRGEDSNKQPADAERVATSCWPQLDETVEGAKAFAQQYDTLIGRVSSGMLRELYFVFGCLWSVVSSVVGALDPEDPPSCKAAQITLLVLAVVSLLSLVAVQPFVSPVDRNVNILLELLSVCVAVLALVENGEAAQGVLYAQFALSLTVSIVRIATRFIIPPSLYPRLDETVEVELQDSAPVAAERQAPPAALLQRPRAASYPPHSLVAMNYFTDLPPQNISISFRSGATNSKYSVKGMAVPCSPMPPDVQLQSLEHLIQFVCRATN</sequence>
<keyword evidence="1" id="KW-0472">Membrane</keyword>
<reference evidence="3" key="1">
    <citation type="submission" date="2015-09" db="EMBL/GenBank/DDBJ databases">
        <authorList>
            <consortium name="Pathogen Informatics"/>
        </authorList>
    </citation>
    <scope>NUCLEOTIDE SEQUENCE [LARGE SCALE GENOMIC DNA]</scope>
    <source>
        <strain evidence="3">Lake Konstanz</strain>
    </source>
</reference>
<feature type="transmembrane region" description="Helical" evidence="1">
    <location>
        <begin position="123"/>
        <end position="140"/>
    </location>
</feature>
<keyword evidence="1" id="KW-1133">Transmembrane helix</keyword>
<organism evidence="2 3">
    <name type="scientific">Bodo saltans</name>
    <name type="common">Flagellated protozoan</name>
    <dbReference type="NCBI Taxonomy" id="75058"/>
    <lineage>
        <taxon>Eukaryota</taxon>
        <taxon>Discoba</taxon>
        <taxon>Euglenozoa</taxon>
        <taxon>Kinetoplastea</taxon>
        <taxon>Metakinetoplastina</taxon>
        <taxon>Eubodonida</taxon>
        <taxon>Bodonidae</taxon>
        <taxon>Bodo</taxon>
    </lineage>
</organism>
<protein>
    <submittedName>
        <fullName evidence="2">Transmembrane protein, putative</fullName>
    </submittedName>
</protein>
<feature type="transmembrane region" description="Helical" evidence="1">
    <location>
        <begin position="152"/>
        <end position="171"/>
    </location>
</feature>
<feature type="transmembrane region" description="Helical" evidence="1">
    <location>
        <begin position="95"/>
        <end position="116"/>
    </location>
</feature>
<keyword evidence="3" id="KW-1185">Reference proteome</keyword>
<evidence type="ECO:0000313" key="2">
    <source>
        <dbReference type="EMBL" id="CUG87270.1"/>
    </source>
</evidence>
<dbReference type="VEuPathDB" id="TriTrypDB:BSAL_01160"/>
<dbReference type="Proteomes" id="UP000051952">
    <property type="component" value="Unassembled WGS sequence"/>
</dbReference>
<evidence type="ECO:0000313" key="3">
    <source>
        <dbReference type="Proteomes" id="UP000051952"/>
    </source>
</evidence>
<dbReference type="EMBL" id="CYKH01001485">
    <property type="protein sequence ID" value="CUG87270.1"/>
    <property type="molecule type" value="Genomic_DNA"/>
</dbReference>
<keyword evidence="1 2" id="KW-0812">Transmembrane</keyword>
<proteinExistence type="predicted"/>